<evidence type="ECO:0000256" key="3">
    <source>
        <dbReference type="ARBA" id="ARBA00022448"/>
    </source>
</evidence>
<evidence type="ECO:0000256" key="1">
    <source>
        <dbReference type="ARBA" id="ARBA00004141"/>
    </source>
</evidence>
<dbReference type="STRING" id="47854.GA0070603_2626"/>
<keyword evidence="5 9" id="KW-1133">Transmembrane helix</keyword>
<feature type="transmembrane region" description="Helical" evidence="9">
    <location>
        <begin position="44"/>
        <end position="65"/>
    </location>
</feature>
<keyword evidence="6 9" id="KW-0472">Membrane</keyword>
<dbReference type="PANTHER" id="PTHR43029:SF10">
    <property type="entry name" value="AMMONIUM TRANSPORTER MEP2"/>
    <property type="match status" value="1"/>
</dbReference>
<evidence type="ECO:0000256" key="8">
    <source>
        <dbReference type="ARBA" id="ARBA00050025"/>
    </source>
</evidence>
<dbReference type="InterPro" id="IPR018047">
    <property type="entry name" value="Ammonium_transpt_CS"/>
</dbReference>
<feature type="transmembrane region" description="Helical" evidence="9">
    <location>
        <begin position="104"/>
        <end position="124"/>
    </location>
</feature>
<keyword evidence="4 9" id="KW-0812">Transmembrane</keyword>
<dbReference type="OrthoDB" id="9814202at2"/>
<evidence type="ECO:0000256" key="5">
    <source>
        <dbReference type="ARBA" id="ARBA00022989"/>
    </source>
</evidence>
<dbReference type="Proteomes" id="UP000198605">
    <property type="component" value="Unassembled WGS sequence"/>
</dbReference>
<keyword evidence="3 9" id="KW-0813">Transport</keyword>
<feature type="transmembrane region" description="Helical" evidence="9">
    <location>
        <begin position="237"/>
        <end position="258"/>
    </location>
</feature>
<feature type="transmembrane region" description="Helical" evidence="9">
    <location>
        <begin position="265"/>
        <end position="282"/>
    </location>
</feature>
<sequence length="465" mass="47843">MEINTGNTAWLLLSSALVLLMTPGLALFYGGLNRSKGVLNMMMMSFSSIGLISVLWVIYGFTLAFGTNGNAGLNNVIGSFSQYLGTETKFIGEEWLFLGAGTGIPTYVFMVFQMMFAIITVALISGAVSDRLKFSGWLLFAFAWFTLVYIPVAHWVWGGGFIGAKIKALDFAGGTAVHINAGAAALGLVLVLGKRIGWPKESFKPHSVPLVALGAGLLWFGWFGFNAGSELTVDGTTAVAFVNTQVATAAAVLGWIVVEWLRNGRPTLVGASSGAIAGLVAITPACGFIAPLPAVLVGLVAGAVCALAVSLKYRFGFDDSLDVVGVHFVGGWIGSLSIGFFATLQVNSAIEGLGGGEGLFYGGGLTQLGRQALGSGIVTVYSFAVAAVIALAVKALIGLRTDPEAEVDGIDVAEHAESAYDLSPSTGGSGGGAFAMAGIGAARPAPEPTDPAEEPAEPVSEKVAG</sequence>
<evidence type="ECO:0000256" key="7">
    <source>
        <dbReference type="ARBA" id="ARBA00023177"/>
    </source>
</evidence>
<dbReference type="Pfam" id="PF00909">
    <property type="entry name" value="Ammonium_transp"/>
    <property type="match status" value="1"/>
</dbReference>
<dbReference type="PROSITE" id="PS01219">
    <property type="entry name" value="AMMONIUM_TRANSP"/>
    <property type="match status" value="1"/>
</dbReference>
<name>A0A1C6UXE9_9ACTN</name>
<dbReference type="RefSeq" id="WP_091312449.1">
    <property type="nucleotide sequence ID" value="NZ_FMIB01000002.1"/>
</dbReference>
<dbReference type="SUPFAM" id="SSF111352">
    <property type="entry name" value="Ammonium transporter"/>
    <property type="match status" value="1"/>
</dbReference>
<keyword evidence="13" id="KW-1185">Reference proteome</keyword>
<evidence type="ECO:0000256" key="2">
    <source>
        <dbReference type="ARBA" id="ARBA00005887"/>
    </source>
</evidence>
<organism evidence="12 13">
    <name type="scientific">Micromonospora chersina</name>
    <dbReference type="NCBI Taxonomy" id="47854"/>
    <lineage>
        <taxon>Bacteria</taxon>
        <taxon>Bacillati</taxon>
        <taxon>Actinomycetota</taxon>
        <taxon>Actinomycetes</taxon>
        <taxon>Micromonosporales</taxon>
        <taxon>Micromonosporaceae</taxon>
        <taxon>Micromonospora</taxon>
    </lineage>
</organism>
<feature type="transmembrane region" description="Helical" evidence="9">
    <location>
        <begin position="372"/>
        <end position="393"/>
    </location>
</feature>
<feature type="transmembrane region" description="Helical" evidence="9">
    <location>
        <begin position="12"/>
        <end position="32"/>
    </location>
</feature>
<dbReference type="NCBIfam" id="TIGR00836">
    <property type="entry name" value="amt"/>
    <property type="match status" value="1"/>
</dbReference>
<keyword evidence="7 9" id="KW-0924">Ammonia transport</keyword>
<gene>
    <name evidence="12" type="ORF">GA0070603_2626</name>
</gene>
<protein>
    <recommendedName>
        <fullName evidence="8 9">Ammonium transporter</fullName>
    </recommendedName>
</protein>
<dbReference type="PANTHER" id="PTHR43029">
    <property type="entry name" value="AMMONIUM TRANSPORTER MEP2"/>
    <property type="match status" value="1"/>
</dbReference>
<reference evidence="13" key="1">
    <citation type="submission" date="2016-06" db="EMBL/GenBank/DDBJ databases">
        <authorList>
            <person name="Varghese N."/>
            <person name="Submissions Spin"/>
        </authorList>
    </citation>
    <scope>NUCLEOTIDE SEQUENCE [LARGE SCALE GENOMIC DNA]</scope>
    <source>
        <strain evidence="13">DSM 44151</strain>
    </source>
</reference>
<comment type="subcellular location">
    <subcellularLocation>
        <location evidence="9">Cell membrane</location>
        <topology evidence="9">Multi-pass membrane protein</topology>
    </subcellularLocation>
    <subcellularLocation>
        <location evidence="1">Membrane</location>
        <topology evidence="1">Multi-pass membrane protein</topology>
    </subcellularLocation>
</comment>
<dbReference type="InterPro" id="IPR029020">
    <property type="entry name" value="Ammonium/urea_transptr"/>
</dbReference>
<evidence type="ECO:0000313" key="12">
    <source>
        <dbReference type="EMBL" id="SCL58479.1"/>
    </source>
</evidence>
<feature type="transmembrane region" description="Helical" evidence="9">
    <location>
        <begin position="177"/>
        <end position="196"/>
    </location>
</feature>
<feature type="transmembrane region" description="Helical" evidence="9">
    <location>
        <begin position="208"/>
        <end position="225"/>
    </location>
</feature>
<evidence type="ECO:0000256" key="10">
    <source>
        <dbReference type="SAM" id="MobiDB-lite"/>
    </source>
</evidence>
<dbReference type="InterPro" id="IPR024041">
    <property type="entry name" value="NH4_transpt_AmtB-like_dom"/>
</dbReference>
<feature type="region of interest" description="Disordered" evidence="10">
    <location>
        <begin position="439"/>
        <end position="465"/>
    </location>
</feature>
<feature type="transmembrane region" description="Helical" evidence="9">
    <location>
        <begin position="288"/>
        <end position="311"/>
    </location>
</feature>
<evidence type="ECO:0000259" key="11">
    <source>
        <dbReference type="Pfam" id="PF00909"/>
    </source>
</evidence>
<proteinExistence type="inferred from homology"/>
<evidence type="ECO:0000256" key="6">
    <source>
        <dbReference type="ARBA" id="ARBA00023136"/>
    </source>
</evidence>
<feature type="transmembrane region" description="Helical" evidence="9">
    <location>
        <begin position="323"/>
        <end position="344"/>
    </location>
</feature>
<evidence type="ECO:0000256" key="9">
    <source>
        <dbReference type="RuleBase" id="RU362002"/>
    </source>
</evidence>
<dbReference type="EMBL" id="FMIB01000002">
    <property type="protein sequence ID" value="SCL58479.1"/>
    <property type="molecule type" value="Genomic_DNA"/>
</dbReference>
<accession>A0A1C6UXE9</accession>
<dbReference type="GeneID" id="43279269"/>
<dbReference type="GO" id="GO:0008519">
    <property type="term" value="F:ammonium channel activity"/>
    <property type="evidence" value="ECO:0007669"/>
    <property type="project" value="InterPro"/>
</dbReference>
<feature type="transmembrane region" description="Helical" evidence="9">
    <location>
        <begin position="136"/>
        <end position="157"/>
    </location>
</feature>
<evidence type="ECO:0000313" key="13">
    <source>
        <dbReference type="Proteomes" id="UP000198605"/>
    </source>
</evidence>
<dbReference type="InterPro" id="IPR001905">
    <property type="entry name" value="Ammonium_transpt"/>
</dbReference>
<evidence type="ECO:0000256" key="4">
    <source>
        <dbReference type="ARBA" id="ARBA00022692"/>
    </source>
</evidence>
<dbReference type="AlphaFoldDB" id="A0A1C6UXE9"/>
<feature type="domain" description="Ammonium transporter AmtB-like" evidence="11">
    <location>
        <begin position="9"/>
        <end position="420"/>
    </location>
</feature>
<dbReference type="GO" id="GO:0005886">
    <property type="term" value="C:plasma membrane"/>
    <property type="evidence" value="ECO:0007669"/>
    <property type="project" value="UniProtKB-SubCell"/>
</dbReference>
<comment type="similarity">
    <text evidence="2 9">Belongs to the ammonia transporter channel (TC 1.A.11.2) family.</text>
</comment>
<dbReference type="Gene3D" id="1.10.3430.10">
    <property type="entry name" value="Ammonium transporter AmtB like domains"/>
    <property type="match status" value="1"/>
</dbReference>